<dbReference type="InterPro" id="IPR004869">
    <property type="entry name" value="MMPL_dom"/>
</dbReference>
<reference evidence="8 9" key="1">
    <citation type="submission" date="2019-04" db="EMBL/GenBank/DDBJ databases">
        <title>Taxonomy of novel Haliea sp. from mangrove soil of West Coast of India.</title>
        <authorList>
            <person name="Verma A."/>
            <person name="Kumar P."/>
            <person name="Krishnamurthi S."/>
        </authorList>
    </citation>
    <scope>NUCLEOTIDE SEQUENCE [LARGE SCALE GENOMIC DNA]</scope>
    <source>
        <strain evidence="8 9">SAOS-164</strain>
    </source>
</reference>
<evidence type="ECO:0000313" key="8">
    <source>
        <dbReference type="EMBL" id="TGD72666.1"/>
    </source>
</evidence>
<feature type="transmembrane region" description="Helical" evidence="6">
    <location>
        <begin position="655"/>
        <end position="675"/>
    </location>
</feature>
<dbReference type="RefSeq" id="WP_135445000.1">
    <property type="nucleotide sequence ID" value="NZ_SRLE01000009.1"/>
</dbReference>
<dbReference type="Gene3D" id="1.20.1640.10">
    <property type="entry name" value="Multidrug efflux transporter AcrB transmembrane domain"/>
    <property type="match status" value="2"/>
</dbReference>
<name>A0A4Z0LZQ1_9GAMM</name>
<dbReference type="PANTHER" id="PTHR33406:SF13">
    <property type="entry name" value="MEMBRANE PROTEIN YDFJ"/>
    <property type="match status" value="1"/>
</dbReference>
<dbReference type="EMBL" id="SRLE01000009">
    <property type="protein sequence ID" value="TGD72666.1"/>
    <property type="molecule type" value="Genomic_DNA"/>
</dbReference>
<gene>
    <name evidence="8" type="ORF">E4634_14185</name>
</gene>
<keyword evidence="5 6" id="KW-0472">Membrane</keyword>
<comment type="subcellular location">
    <subcellularLocation>
        <location evidence="1">Cell membrane</location>
        <topology evidence="1">Multi-pass membrane protein</topology>
    </subcellularLocation>
</comment>
<feature type="transmembrane region" description="Helical" evidence="6">
    <location>
        <begin position="273"/>
        <end position="294"/>
    </location>
</feature>
<accession>A0A4Z0LZQ1</accession>
<dbReference type="OrthoDB" id="9780358at2"/>
<keyword evidence="9" id="KW-1185">Reference proteome</keyword>
<dbReference type="SUPFAM" id="SSF82866">
    <property type="entry name" value="Multidrug efflux transporter AcrB transmembrane domain"/>
    <property type="match status" value="2"/>
</dbReference>
<feature type="transmembrane region" description="Helical" evidence="6">
    <location>
        <begin position="630"/>
        <end position="648"/>
    </location>
</feature>
<evidence type="ECO:0000256" key="6">
    <source>
        <dbReference type="SAM" id="Phobius"/>
    </source>
</evidence>
<evidence type="ECO:0000313" key="9">
    <source>
        <dbReference type="Proteomes" id="UP000298050"/>
    </source>
</evidence>
<feature type="transmembrane region" description="Helical" evidence="6">
    <location>
        <begin position="300"/>
        <end position="322"/>
    </location>
</feature>
<evidence type="ECO:0000256" key="3">
    <source>
        <dbReference type="ARBA" id="ARBA00022692"/>
    </source>
</evidence>
<keyword evidence="4 6" id="KW-1133">Transmembrane helix</keyword>
<feature type="transmembrane region" description="Helical" evidence="6">
    <location>
        <begin position="681"/>
        <end position="702"/>
    </location>
</feature>
<sequence length="765" mass="81123">MTASAPPDSLSRWARWLLAASLAAILAGLALNYDRLHIETDIAGLAPEVDLSPLARQAVDGVAQDVQRRVVFLLSAADADTAQDAADFLQAQLETMDAVQLAGGEQVLAQAQQFFDQYRLGLLTADQRRQLGELDAAAIADEALRARYGLAAAPQLLPFASDPLGWHSATLLEMFAAVTAADSELPDNMAYLSVTLDNPLDMAGQAALAGAFADLERALAEQFPEVEVLHSGVFFFAVNAARDSRQDISRISSISSLAVVLLLLLIFRSPWALLVPVLSVAVGVAGAFAATQLVFSGVHIITIVFGASLIGVVIDYSLHYFFHADRAGTGGRRHLYRALLLSLATSLVGYSALALSHLHVLAQVALFSCVGLALAMLVVIALCPLVAQRLRVQQAAVAAVVNALATPWRYLSRTATAVLAGAVLFAGGASALWLLDAQDNPALFLNADRELVAMDTAIAEATAQYEPASFVLVEGDTPGAVYARSEAFDAAVNASPALDSAQFLDLSSLLPSPQEQRQNYRLQEKLYGPQGALEIVAQQLRLPAALVSELRTAYHHYADHAAASPADLVAAGVAPPLWYEQNNGVVNIVLLRKGVDAKALATVADSLPGVQYYRAIEATSAALRQQKHSALMLLAGAYGLVALFLLWFYRSPHALLVILIPLCATAAVLLVFGVLGVPFNLFHVMALFLALGLGLDYGIFVYEMRDWSAQANSAVAVSAATSILSFGLLAASNIPVVQSFGFSLLVANCVNFLGASALAHQLNRQ</sequence>
<feature type="transmembrane region" description="Helical" evidence="6">
    <location>
        <begin position="740"/>
        <end position="759"/>
    </location>
</feature>
<evidence type="ECO:0000256" key="4">
    <source>
        <dbReference type="ARBA" id="ARBA00022989"/>
    </source>
</evidence>
<comment type="caution">
    <text evidence="8">The sequence shown here is derived from an EMBL/GenBank/DDBJ whole genome shotgun (WGS) entry which is preliminary data.</text>
</comment>
<feature type="transmembrane region" description="Helical" evidence="6">
    <location>
        <begin position="714"/>
        <end position="734"/>
    </location>
</feature>
<protein>
    <recommendedName>
        <fullName evidence="7">Membrane transport protein MMPL domain-containing protein</fullName>
    </recommendedName>
</protein>
<organism evidence="8 9">
    <name type="scientific">Mangrovimicrobium sediminis</name>
    <dbReference type="NCBI Taxonomy" id="2562682"/>
    <lineage>
        <taxon>Bacteria</taxon>
        <taxon>Pseudomonadati</taxon>
        <taxon>Pseudomonadota</taxon>
        <taxon>Gammaproteobacteria</taxon>
        <taxon>Cellvibrionales</taxon>
        <taxon>Halieaceae</taxon>
        <taxon>Mangrovimicrobium</taxon>
    </lineage>
</organism>
<dbReference type="PANTHER" id="PTHR33406">
    <property type="entry name" value="MEMBRANE PROTEIN MJ1562-RELATED"/>
    <property type="match status" value="1"/>
</dbReference>
<keyword evidence="3 6" id="KW-0812">Transmembrane</keyword>
<evidence type="ECO:0000256" key="5">
    <source>
        <dbReference type="ARBA" id="ARBA00023136"/>
    </source>
</evidence>
<feature type="domain" description="Membrane transport protein MMPL" evidence="7">
    <location>
        <begin position="86"/>
        <end position="387"/>
    </location>
</feature>
<feature type="transmembrane region" description="Helical" evidence="6">
    <location>
        <begin position="365"/>
        <end position="387"/>
    </location>
</feature>
<keyword evidence="2" id="KW-1003">Cell membrane</keyword>
<dbReference type="InterPro" id="IPR050545">
    <property type="entry name" value="Mycobact_MmpL"/>
</dbReference>
<proteinExistence type="predicted"/>
<dbReference type="Proteomes" id="UP000298050">
    <property type="component" value="Unassembled WGS sequence"/>
</dbReference>
<evidence type="ECO:0000259" key="7">
    <source>
        <dbReference type="Pfam" id="PF03176"/>
    </source>
</evidence>
<feature type="transmembrane region" description="Helical" evidence="6">
    <location>
        <begin position="334"/>
        <end position="353"/>
    </location>
</feature>
<evidence type="ECO:0000256" key="2">
    <source>
        <dbReference type="ARBA" id="ARBA00022475"/>
    </source>
</evidence>
<dbReference type="AlphaFoldDB" id="A0A4Z0LZQ1"/>
<evidence type="ECO:0000256" key="1">
    <source>
        <dbReference type="ARBA" id="ARBA00004651"/>
    </source>
</evidence>
<dbReference type="GO" id="GO:0005886">
    <property type="term" value="C:plasma membrane"/>
    <property type="evidence" value="ECO:0007669"/>
    <property type="project" value="UniProtKB-SubCell"/>
</dbReference>
<feature type="transmembrane region" description="Helical" evidence="6">
    <location>
        <begin position="417"/>
        <end position="435"/>
    </location>
</feature>
<dbReference type="Pfam" id="PF03176">
    <property type="entry name" value="MMPL"/>
    <property type="match status" value="1"/>
</dbReference>